<dbReference type="Proteomes" id="UP001279734">
    <property type="component" value="Unassembled WGS sequence"/>
</dbReference>
<comment type="caution">
    <text evidence="2">The sequence shown here is derived from an EMBL/GenBank/DDBJ whole genome shotgun (WGS) entry which is preliminary data.</text>
</comment>
<feature type="transmembrane region" description="Helical" evidence="1">
    <location>
        <begin position="138"/>
        <end position="160"/>
    </location>
</feature>
<keyword evidence="3" id="KW-1185">Reference proteome</keyword>
<proteinExistence type="predicted"/>
<accession>A0AAD3S7N2</accession>
<protein>
    <submittedName>
        <fullName evidence="2">Uncharacterized protein</fullName>
    </submittedName>
</protein>
<dbReference type="EMBL" id="BSYO01000006">
    <property type="protein sequence ID" value="GMH06022.1"/>
    <property type="molecule type" value="Genomic_DNA"/>
</dbReference>
<gene>
    <name evidence="2" type="ORF">Nepgr_007862</name>
</gene>
<dbReference type="AlphaFoldDB" id="A0AAD3S7N2"/>
<feature type="transmembrane region" description="Helical" evidence="1">
    <location>
        <begin position="87"/>
        <end position="105"/>
    </location>
</feature>
<evidence type="ECO:0000313" key="2">
    <source>
        <dbReference type="EMBL" id="GMH06022.1"/>
    </source>
</evidence>
<evidence type="ECO:0000313" key="3">
    <source>
        <dbReference type="Proteomes" id="UP001279734"/>
    </source>
</evidence>
<organism evidence="2 3">
    <name type="scientific">Nepenthes gracilis</name>
    <name type="common">Slender pitcher plant</name>
    <dbReference type="NCBI Taxonomy" id="150966"/>
    <lineage>
        <taxon>Eukaryota</taxon>
        <taxon>Viridiplantae</taxon>
        <taxon>Streptophyta</taxon>
        <taxon>Embryophyta</taxon>
        <taxon>Tracheophyta</taxon>
        <taxon>Spermatophyta</taxon>
        <taxon>Magnoliopsida</taxon>
        <taxon>eudicotyledons</taxon>
        <taxon>Gunneridae</taxon>
        <taxon>Pentapetalae</taxon>
        <taxon>Caryophyllales</taxon>
        <taxon>Nepenthaceae</taxon>
        <taxon>Nepenthes</taxon>
    </lineage>
</organism>
<name>A0AAD3S7N2_NEPGR</name>
<keyword evidence="1" id="KW-0472">Membrane</keyword>
<keyword evidence="1" id="KW-0812">Transmembrane</keyword>
<reference evidence="2" key="1">
    <citation type="submission" date="2023-05" db="EMBL/GenBank/DDBJ databases">
        <title>Nepenthes gracilis genome sequencing.</title>
        <authorList>
            <person name="Fukushima K."/>
        </authorList>
    </citation>
    <scope>NUCLEOTIDE SEQUENCE</scope>
    <source>
        <strain evidence="2">SING2019-196</strain>
    </source>
</reference>
<evidence type="ECO:0000256" key="1">
    <source>
        <dbReference type="SAM" id="Phobius"/>
    </source>
</evidence>
<sequence length="178" mass="19391">MACRNMLRASDFPAVALIPSLEQHFSVALEFGSWTLADAEACGDRRTAMASLGTLLLAPRKSASASISFETMPPHSSSSSSLFKSGVVTRILFAILSFGLLLSLAEKRYANVGLTLECNVGQFELFLLLLVPSLKTSVFDVLIAPICLGCMDVMLVYVSIKLHMLYYFYVDEMGSAFL</sequence>
<keyword evidence="1" id="KW-1133">Transmembrane helix</keyword>